<evidence type="ECO:0000256" key="1">
    <source>
        <dbReference type="ARBA" id="ARBA00004141"/>
    </source>
</evidence>
<dbReference type="GO" id="GO:0005886">
    <property type="term" value="C:plasma membrane"/>
    <property type="evidence" value="ECO:0007669"/>
    <property type="project" value="TreeGrafter"/>
</dbReference>
<evidence type="ECO:0000256" key="2">
    <source>
        <dbReference type="ARBA" id="ARBA00022692"/>
    </source>
</evidence>
<protein>
    <recommendedName>
        <fullName evidence="8">RTA1 like protein</fullName>
    </recommendedName>
</protein>
<keyword evidence="3 5" id="KW-1133">Transmembrane helix</keyword>
<organism evidence="6 7">
    <name type="scientific">Mycena venus</name>
    <dbReference type="NCBI Taxonomy" id="2733690"/>
    <lineage>
        <taxon>Eukaryota</taxon>
        <taxon>Fungi</taxon>
        <taxon>Dikarya</taxon>
        <taxon>Basidiomycota</taxon>
        <taxon>Agaricomycotina</taxon>
        <taxon>Agaricomycetes</taxon>
        <taxon>Agaricomycetidae</taxon>
        <taxon>Agaricales</taxon>
        <taxon>Marasmiineae</taxon>
        <taxon>Mycenaceae</taxon>
        <taxon>Mycena</taxon>
    </lineage>
</organism>
<dbReference type="Proteomes" id="UP000620124">
    <property type="component" value="Unassembled WGS sequence"/>
</dbReference>
<comment type="caution">
    <text evidence="6">The sequence shown here is derived from an EMBL/GenBank/DDBJ whole genome shotgun (WGS) entry which is preliminary data.</text>
</comment>
<evidence type="ECO:0000256" key="5">
    <source>
        <dbReference type="SAM" id="Phobius"/>
    </source>
</evidence>
<dbReference type="AlphaFoldDB" id="A0A8H6XDD8"/>
<evidence type="ECO:0008006" key="8">
    <source>
        <dbReference type="Google" id="ProtNLM"/>
    </source>
</evidence>
<accession>A0A8H6XDD8</accession>
<feature type="transmembrane region" description="Helical" evidence="5">
    <location>
        <begin position="38"/>
        <end position="61"/>
    </location>
</feature>
<dbReference type="InterPro" id="IPR007568">
    <property type="entry name" value="RTA1"/>
</dbReference>
<feature type="transmembrane region" description="Helical" evidence="5">
    <location>
        <begin position="117"/>
        <end position="141"/>
    </location>
</feature>
<evidence type="ECO:0000256" key="3">
    <source>
        <dbReference type="ARBA" id="ARBA00022989"/>
    </source>
</evidence>
<keyword evidence="4 5" id="KW-0472">Membrane</keyword>
<keyword evidence="2 5" id="KW-0812">Transmembrane</keyword>
<keyword evidence="7" id="KW-1185">Reference proteome</keyword>
<dbReference type="PANTHER" id="PTHR31465:SF9">
    <property type="entry name" value="SPHINGOID LONG-CHAIN BASE TRANSPORTER RSB1"/>
    <property type="match status" value="1"/>
</dbReference>
<dbReference type="EMBL" id="JACAZI010000020">
    <property type="protein sequence ID" value="KAF7339047.1"/>
    <property type="molecule type" value="Genomic_DNA"/>
</dbReference>
<comment type="subcellular location">
    <subcellularLocation>
        <location evidence="1">Membrane</location>
        <topology evidence="1">Multi-pass membrane protein</topology>
    </subcellularLocation>
</comment>
<name>A0A8H6XDD8_9AGAR</name>
<dbReference type="GO" id="GO:0000324">
    <property type="term" value="C:fungal-type vacuole"/>
    <property type="evidence" value="ECO:0007669"/>
    <property type="project" value="TreeGrafter"/>
</dbReference>
<sequence length="256" mass="28228">MYFRMWWLLPTVCLCGVGELIGWSARLWSSFSLSLHKPFMIQIVCTVVSPTPLVTVNFVLLSWIISQLGPCYGLLSPRTYTILFIFSDVLGFLIQAAGGSIAAGATTRPGARVGAHIMLAGIIFQFAALLAYCCLAGDFILRYTTERPLRSTTSDRRFLDQGTKHMIYALTFSTLVLSIRSIYRIIELGTGWHGRIMRTEVYLSVLDDGMVALAVFTLNSAYPGQLMGPTRLPPCFEGQNGGYVPGYVDGGYAHPF</sequence>
<dbReference type="Pfam" id="PF04479">
    <property type="entry name" value="RTA1"/>
    <property type="match status" value="1"/>
</dbReference>
<gene>
    <name evidence="6" type="ORF">MVEN_01980900</name>
</gene>
<feature type="transmembrane region" description="Helical" evidence="5">
    <location>
        <begin position="82"/>
        <end position="105"/>
    </location>
</feature>
<dbReference type="PANTHER" id="PTHR31465">
    <property type="entry name" value="PROTEIN RTA1-RELATED"/>
    <property type="match status" value="1"/>
</dbReference>
<evidence type="ECO:0000256" key="4">
    <source>
        <dbReference type="ARBA" id="ARBA00023136"/>
    </source>
</evidence>
<proteinExistence type="predicted"/>
<evidence type="ECO:0000313" key="7">
    <source>
        <dbReference type="Proteomes" id="UP000620124"/>
    </source>
</evidence>
<dbReference type="OrthoDB" id="3358017at2759"/>
<evidence type="ECO:0000313" key="6">
    <source>
        <dbReference type="EMBL" id="KAF7339047.1"/>
    </source>
</evidence>
<reference evidence="6" key="1">
    <citation type="submission" date="2020-05" db="EMBL/GenBank/DDBJ databases">
        <title>Mycena genomes resolve the evolution of fungal bioluminescence.</title>
        <authorList>
            <person name="Tsai I.J."/>
        </authorList>
    </citation>
    <scope>NUCLEOTIDE SEQUENCE</scope>
    <source>
        <strain evidence="6">CCC161011</strain>
    </source>
</reference>